<dbReference type="EMBL" id="VIBQ01000017">
    <property type="protein sequence ID" value="KAB8360638.1"/>
    <property type="molecule type" value="Genomic_DNA"/>
</dbReference>
<accession>A0A5N6KXV8</accession>
<feature type="compositionally biased region" description="Basic and acidic residues" evidence="1">
    <location>
        <begin position="1"/>
        <end position="19"/>
    </location>
</feature>
<evidence type="ECO:0000313" key="3">
    <source>
        <dbReference type="Proteomes" id="UP000327013"/>
    </source>
</evidence>
<protein>
    <submittedName>
        <fullName evidence="2">Uncharacterized protein</fullName>
    </submittedName>
</protein>
<evidence type="ECO:0000256" key="1">
    <source>
        <dbReference type="SAM" id="MobiDB-lite"/>
    </source>
</evidence>
<reference evidence="2 3" key="1">
    <citation type="submission" date="2019-06" db="EMBL/GenBank/DDBJ databases">
        <title>A chromosomal-level reference genome of Carpinus fangiana (Coryloideae, Betulaceae).</title>
        <authorList>
            <person name="Yang X."/>
            <person name="Wang Z."/>
            <person name="Zhang L."/>
            <person name="Hao G."/>
            <person name="Liu J."/>
            <person name="Yang Y."/>
        </authorList>
    </citation>
    <scope>NUCLEOTIDE SEQUENCE [LARGE SCALE GENOMIC DNA]</scope>
    <source>
        <strain evidence="2">Cfa_2016G</strain>
        <tissue evidence="2">Leaf</tissue>
    </source>
</reference>
<dbReference type="Proteomes" id="UP000327013">
    <property type="component" value="Unassembled WGS sequence"/>
</dbReference>
<sequence length="67" mass="7581">MRLKVTKDQRPAREREAECPTRAGQLKARPRGMRQAGRSSSENAALGRVEGKRRQKATLQRTRTPPP</sequence>
<organism evidence="2 3">
    <name type="scientific">Carpinus fangiana</name>
    <dbReference type="NCBI Taxonomy" id="176857"/>
    <lineage>
        <taxon>Eukaryota</taxon>
        <taxon>Viridiplantae</taxon>
        <taxon>Streptophyta</taxon>
        <taxon>Embryophyta</taxon>
        <taxon>Tracheophyta</taxon>
        <taxon>Spermatophyta</taxon>
        <taxon>Magnoliopsida</taxon>
        <taxon>eudicotyledons</taxon>
        <taxon>Gunneridae</taxon>
        <taxon>Pentapetalae</taxon>
        <taxon>rosids</taxon>
        <taxon>fabids</taxon>
        <taxon>Fagales</taxon>
        <taxon>Betulaceae</taxon>
        <taxon>Carpinus</taxon>
    </lineage>
</organism>
<gene>
    <name evidence="2" type="ORF">FH972_024376</name>
</gene>
<comment type="caution">
    <text evidence="2">The sequence shown here is derived from an EMBL/GenBank/DDBJ whole genome shotgun (WGS) entry which is preliminary data.</text>
</comment>
<dbReference type="AlphaFoldDB" id="A0A5N6KXV8"/>
<feature type="compositionally biased region" description="Polar residues" evidence="1">
    <location>
        <begin position="57"/>
        <end position="67"/>
    </location>
</feature>
<feature type="region of interest" description="Disordered" evidence="1">
    <location>
        <begin position="1"/>
        <end position="67"/>
    </location>
</feature>
<evidence type="ECO:0000313" key="2">
    <source>
        <dbReference type="EMBL" id="KAB8360638.1"/>
    </source>
</evidence>
<keyword evidence="3" id="KW-1185">Reference proteome</keyword>
<name>A0A5N6KXV8_9ROSI</name>
<proteinExistence type="predicted"/>